<protein>
    <submittedName>
        <fullName evidence="2">Uncharacterized protein</fullName>
    </submittedName>
</protein>
<reference evidence="2" key="2">
    <citation type="submission" date="2022-01" db="EMBL/GenBank/DDBJ databases">
        <authorList>
            <person name="Yamashiro T."/>
            <person name="Shiraishi A."/>
            <person name="Satake H."/>
            <person name="Nakayama K."/>
        </authorList>
    </citation>
    <scope>NUCLEOTIDE SEQUENCE</scope>
</reference>
<dbReference type="EMBL" id="BQNB010015105">
    <property type="protein sequence ID" value="GJT36078.1"/>
    <property type="molecule type" value="Genomic_DNA"/>
</dbReference>
<evidence type="ECO:0000256" key="1">
    <source>
        <dbReference type="SAM" id="MobiDB-lite"/>
    </source>
</evidence>
<accession>A0ABQ5DBY6</accession>
<keyword evidence="3" id="KW-1185">Reference proteome</keyword>
<organism evidence="2 3">
    <name type="scientific">Tanacetum coccineum</name>
    <dbReference type="NCBI Taxonomy" id="301880"/>
    <lineage>
        <taxon>Eukaryota</taxon>
        <taxon>Viridiplantae</taxon>
        <taxon>Streptophyta</taxon>
        <taxon>Embryophyta</taxon>
        <taxon>Tracheophyta</taxon>
        <taxon>Spermatophyta</taxon>
        <taxon>Magnoliopsida</taxon>
        <taxon>eudicotyledons</taxon>
        <taxon>Gunneridae</taxon>
        <taxon>Pentapetalae</taxon>
        <taxon>asterids</taxon>
        <taxon>campanulids</taxon>
        <taxon>Asterales</taxon>
        <taxon>Asteraceae</taxon>
        <taxon>Asteroideae</taxon>
        <taxon>Anthemideae</taxon>
        <taxon>Anthemidinae</taxon>
        <taxon>Tanacetum</taxon>
    </lineage>
</organism>
<evidence type="ECO:0000313" key="2">
    <source>
        <dbReference type="EMBL" id="GJT36078.1"/>
    </source>
</evidence>
<gene>
    <name evidence="2" type="ORF">Tco_0926497</name>
</gene>
<dbReference type="Proteomes" id="UP001151760">
    <property type="component" value="Unassembled WGS sequence"/>
</dbReference>
<evidence type="ECO:0000313" key="3">
    <source>
        <dbReference type="Proteomes" id="UP001151760"/>
    </source>
</evidence>
<comment type="caution">
    <text evidence="2">The sequence shown here is derived from an EMBL/GenBank/DDBJ whole genome shotgun (WGS) entry which is preliminary data.</text>
</comment>
<proteinExistence type="predicted"/>
<feature type="region of interest" description="Disordered" evidence="1">
    <location>
        <begin position="80"/>
        <end position="101"/>
    </location>
</feature>
<name>A0ABQ5DBY6_9ASTR</name>
<sequence>MKFMYVEKARKILIALSLATGARFYHDLCLHVIDDQIKHYCLMITMPAKGGSSSIFTFFNLPAGAELVLEAEELLLPQAGAEEESGSAPSSASLVEEVGFY</sequence>
<feature type="compositionally biased region" description="Low complexity" evidence="1">
    <location>
        <begin position="80"/>
        <end position="93"/>
    </location>
</feature>
<reference evidence="2" key="1">
    <citation type="journal article" date="2022" name="Int. J. Mol. Sci.">
        <title>Draft Genome of Tanacetum Coccineum: Genomic Comparison of Closely Related Tanacetum-Family Plants.</title>
        <authorList>
            <person name="Yamashiro T."/>
            <person name="Shiraishi A."/>
            <person name="Nakayama K."/>
            <person name="Satake H."/>
        </authorList>
    </citation>
    <scope>NUCLEOTIDE SEQUENCE</scope>
</reference>